<dbReference type="AlphaFoldDB" id="A0A7C3KHS3"/>
<feature type="signal peptide" evidence="2">
    <location>
        <begin position="1"/>
        <end position="44"/>
    </location>
</feature>
<name>A0A7C3KHS3_9CYAN</name>
<dbReference type="EMBL" id="DSRU01000336">
    <property type="protein sequence ID" value="HFN00671.1"/>
    <property type="molecule type" value="Genomic_DNA"/>
</dbReference>
<evidence type="ECO:0000256" key="2">
    <source>
        <dbReference type="SAM" id="SignalP"/>
    </source>
</evidence>
<evidence type="ECO:0000256" key="1">
    <source>
        <dbReference type="SAM" id="MobiDB-lite"/>
    </source>
</evidence>
<sequence>MKKTAPVNKHLMFSSTNMLSFCKRPFVAIALLACSAALVGCNNAATSSQSPTAEPTSIATPAPQSEPVTAPASPVAQKPVTRPKPVSSQKPPVAQKPSTPVTDLEPEIGIIREIQQGDLMCYVTFTDESGKERTEGAIFELCEQPEQYLNRRYRLVYGVHNVNDCTSNEPCGKTRRANLIERFDPVNDTGSSSRGDVTVLTNGEWTITVGNGNSWSGVNGTGDLTYRGCNSKQQCLKLKGGKVTCRNGICSTIWQNGRYTYTLTSPITENPAAAPSTLIVAKDGKELQRIFDLK</sequence>
<proteinExistence type="predicted"/>
<reference evidence="3" key="1">
    <citation type="journal article" date="2020" name="mSystems">
        <title>Genome- and Community-Level Interaction Insights into Carbon Utilization and Element Cycling Functions of Hydrothermarchaeota in Hydrothermal Sediment.</title>
        <authorList>
            <person name="Zhou Z."/>
            <person name="Liu Y."/>
            <person name="Xu W."/>
            <person name="Pan J."/>
            <person name="Luo Z.H."/>
            <person name="Li M."/>
        </authorList>
    </citation>
    <scope>NUCLEOTIDE SEQUENCE [LARGE SCALE GENOMIC DNA]</scope>
    <source>
        <strain evidence="3">SpSt-418</strain>
    </source>
</reference>
<keyword evidence="2" id="KW-0732">Signal</keyword>
<evidence type="ECO:0000313" key="3">
    <source>
        <dbReference type="EMBL" id="HFN00671.1"/>
    </source>
</evidence>
<protein>
    <submittedName>
        <fullName evidence="3">Uncharacterized protein</fullName>
    </submittedName>
</protein>
<organism evidence="3">
    <name type="scientific">Oscillatoriales cyanobacterium SpSt-418</name>
    <dbReference type="NCBI Taxonomy" id="2282169"/>
    <lineage>
        <taxon>Bacteria</taxon>
        <taxon>Bacillati</taxon>
        <taxon>Cyanobacteriota</taxon>
        <taxon>Cyanophyceae</taxon>
        <taxon>Oscillatoriophycideae</taxon>
        <taxon>Oscillatoriales</taxon>
    </lineage>
</organism>
<feature type="region of interest" description="Disordered" evidence="1">
    <location>
        <begin position="45"/>
        <end position="107"/>
    </location>
</feature>
<gene>
    <name evidence="3" type="ORF">ENR64_23550</name>
</gene>
<feature type="chain" id="PRO_5028212721" evidence="2">
    <location>
        <begin position="45"/>
        <end position="294"/>
    </location>
</feature>
<comment type="caution">
    <text evidence="3">The sequence shown here is derived from an EMBL/GenBank/DDBJ whole genome shotgun (WGS) entry which is preliminary data.</text>
</comment>
<feature type="compositionally biased region" description="Polar residues" evidence="1">
    <location>
        <begin position="86"/>
        <end position="101"/>
    </location>
</feature>
<accession>A0A7C3KHS3</accession>
<feature type="compositionally biased region" description="Polar residues" evidence="1">
    <location>
        <begin position="45"/>
        <end position="67"/>
    </location>
</feature>